<dbReference type="Gene3D" id="1.25.40.10">
    <property type="entry name" value="Tetratricopeptide repeat domain"/>
    <property type="match status" value="2"/>
</dbReference>
<accession>A0ABP0UM70</accession>
<dbReference type="Proteomes" id="UP001497512">
    <property type="component" value="Chromosome 5"/>
</dbReference>
<dbReference type="PANTHER" id="PTHR36350:SF3">
    <property type="entry name" value="TRANSMEMBRANE PROTEIN"/>
    <property type="match status" value="1"/>
</dbReference>
<proteinExistence type="predicted"/>
<dbReference type="Pfam" id="PF14559">
    <property type="entry name" value="TPR_19"/>
    <property type="match status" value="1"/>
</dbReference>
<keyword evidence="4" id="KW-1185">Reference proteome</keyword>
<feature type="compositionally biased region" description="Low complexity" evidence="2">
    <location>
        <begin position="201"/>
        <end position="215"/>
    </location>
</feature>
<evidence type="ECO:0008006" key="5">
    <source>
        <dbReference type="Google" id="ProtNLM"/>
    </source>
</evidence>
<feature type="repeat" description="TPR" evidence="1">
    <location>
        <begin position="362"/>
        <end position="395"/>
    </location>
</feature>
<gene>
    <name evidence="3" type="ORF">CSSPTR1EN2_LOCUS17481</name>
</gene>
<dbReference type="SMART" id="SM00028">
    <property type="entry name" value="TPR"/>
    <property type="match status" value="5"/>
</dbReference>
<sequence>MALRLFHLPHRLGSSRESSPTAAATPYRSLPLQAERLPPIVYRSSSTARCHGRVPCRTDHTLKMMMKCRLRMSVSNLQTSDGETYDCVSSIRGGAMAADGETSDSRSSIRRGAMGAKDEETSSCNAGIKEQRPVVVVPVVSENTISRTATILAGSLLLFLSLGLSKVTPAFAQKVASPPSTTTTTASLLQEEEEAQNQGKSSPLSNLTETETSSSDVGVSQQNTTPDKEKVPEFQTDPAELVLLKFLERHPEDLKALEGLMYVRLRKGDVKAALKILEKLLELRPAHLPWQLIRAQSLDFVGDFDEARQAFQAILEKNPLSARALQGLAIVMSKTGEEKESLEMLKKAVDAALKAERPKEAINMRMLLAQMHTMQGNLKEALDEYQDVVKVDPTDFRPYLCQGLVYSILGKTEEAEKQFSKYRQLCPNTFPNRGYLDDLLLNAKTMARKIESRKGKKPAPGKRPMKPMRQPTAVGVGPPPDSE</sequence>
<feature type="compositionally biased region" description="Polar residues" evidence="2">
    <location>
        <begin position="216"/>
        <end position="225"/>
    </location>
</feature>
<organism evidence="3 4">
    <name type="scientific">Sphagnum troendelagicum</name>
    <dbReference type="NCBI Taxonomy" id="128251"/>
    <lineage>
        <taxon>Eukaryota</taxon>
        <taxon>Viridiplantae</taxon>
        <taxon>Streptophyta</taxon>
        <taxon>Embryophyta</taxon>
        <taxon>Bryophyta</taxon>
        <taxon>Sphagnophytina</taxon>
        <taxon>Sphagnopsida</taxon>
        <taxon>Sphagnales</taxon>
        <taxon>Sphagnaceae</taxon>
        <taxon>Sphagnum</taxon>
    </lineage>
</organism>
<evidence type="ECO:0000256" key="1">
    <source>
        <dbReference type="PROSITE-ProRule" id="PRU00339"/>
    </source>
</evidence>
<protein>
    <recommendedName>
        <fullName evidence="5">Protein SLOW GREEN 1, chloroplastic</fullName>
    </recommendedName>
</protein>
<evidence type="ECO:0000313" key="3">
    <source>
        <dbReference type="EMBL" id="CAK9225367.1"/>
    </source>
</evidence>
<dbReference type="InterPro" id="IPR011990">
    <property type="entry name" value="TPR-like_helical_dom_sf"/>
</dbReference>
<dbReference type="PROSITE" id="PS50005">
    <property type="entry name" value="TPR"/>
    <property type="match status" value="2"/>
</dbReference>
<dbReference type="EMBL" id="OZ019897">
    <property type="protein sequence ID" value="CAK9225367.1"/>
    <property type="molecule type" value="Genomic_DNA"/>
</dbReference>
<keyword evidence="1" id="KW-0802">TPR repeat</keyword>
<reference evidence="3" key="1">
    <citation type="submission" date="2024-02" db="EMBL/GenBank/DDBJ databases">
        <authorList>
            <consortium name="ELIXIR-Norway"/>
            <consortium name="Elixir Norway"/>
        </authorList>
    </citation>
    <scope>NUCLEOTIDE SEQUENCE</scope>
</reference>
<feature type="region of interest" description="Disordered" evidence="2">
    <location>
        <begin position="191"/>
        <end position="234"/>
    </location>
</feature>
<dbReference type="SUPFAM" id="SSF48452">
    <property type="entry name" value="TPR-like"/>
    <property type="match status" value="1"/>
</dbReference>
<dbReference type="InterPro" id="IPR019734">
    <property type="entry name" value="TPR_rpt"/>
</dbReference>
<evidence type="ECO:0000256" key="2">
    <source>
        <dbReference type="SAM" id="MobiDB-lite"/>
    </source>
</evidence>
<feature type="region of interest" description="Disordered" evidence="2">
    <location>
        <begin position="448"/>
        <end position="483"/>
    </location>
</feature>
<dbReference type="PANTHER" id="PTHR36350">
    <property type="entry name" value="TRANSMEMBRANE PROTEIN"/>
    <property type="match status" value="1"/>
</dbReference>
<feature type="region of interest" description="Disordered" evidence="2">
    <location>
        <begin position="96"/>
        <end position="125"/>
    </location>
</feature>
<name>A0ABP0UM70_9BRYO</name>
<evidence type="ECO:0000313" key="4">
    <source>
        <dbReference type="Proteomes" id="UP001497512"/>
    </source>
</evidence>
<feature type="compositionally biased region" description="Basic residues" evidence="2">
    <location>
        <begin position="454"/>
        <end position="466"/>
    </location>
</feature>
<feature type="repeat" description="TPR" evidence="1">
    <location>
        <begin position="254"/>
        <end position="287"/>
    </location>
</feature>